<protein>
    <submittedName>
        <fullName evidence="3">Uncharacterized protein</fullName>
    </submittedName>
</protein>
<reference evidence="3 4" key="1">
    <citation type="submission" date="2018-03" db="EMBL/GenBank/DDBJ databases">
        <title>Genomic Encyclopedia of Archaeal and Bacterial Type Strains, Phase II (KMG-II): from individual species to whole genera.</title>
        <authorList>
            <person name="Goeker M."/>
        </authorList>
    </citation>
    <scope>NUCLEOTIDE SEQUENCE [LARGE SCALE GENOMIC DNA]</scope>
    <source>
        <strain evidence="3 4">DSM 45601</strain>
    </source>
</reference>
<feature type="region of interest" description="Disordered" evidence="1">
    <location>
        <begin position="123"/>
        <end position="187"/>
    </location>
</feature>
<organism evidence="3 4">
    <name type="scientific">Allonocardiopsis opalescens</name>
    <dbReference type="NCBI Taxonomy" id="1144618"/>
    <lineage>
        <taxon>Bacteria</taxon>
        <taxon>Bacillati</taxon>
        <taxon>Actinomycetota</taxon>
        <taxon>Actinomycetes</taxon>
        <taxon>Streptosporangiales</taxon>
        <taxon>Allonocardiopsis</taxon>
    </lineage>
</organism>
<comment type="caution">
    <text evidence="3">The sequence shown here is derived from an EMBL/GenBank/DDBJ whole genome shotgun (WGS) entry which is preliminary data.</text>
</comment>
<feature type="compositionally biased region" description="Gly residues" evidence="1">
    <location>
        <begin position="161"/>
        <end position="180"/>
    </location>
</feature>
<gene>
    <name evidence="3" type="ORF">CLV72_10185</name>
</gene>
<dbReference type="RefSeq" id="WP_146159299.1">
    <property type="nucleotide sequence ID" value="NZ_PVZC01000001.1"/>
</dbReference>
<keyword evidence="2" id="KW-1133">Transmembrane helix</keyword>
<keyword evidence="4" id="KW-1185">Reference proteome</keyword>
<accession>A0A2T0QCC8</accession>
<name>A0A2T0QCC8_9ACTN</name>
<evidence type="ECO:0000313" key="3">
    <source>
        <dbReference type="EMBL" id="PRY01503.1"/>
    </source>
</evidence>
<feature type="compositionally biased region" description="Acidic residues" evidence="1">
    <location>
        <begin position="148"/>
        <end position="158"/>
    </location>
</feature>
<dbReference type="AlphaFoldDB" id="A0A2T0QCC8"/>
<evidence type="ECO:0000256" key="1">
    <source>
        <dbReference type="SAM" id="MobiDB-lite"/>
    </source>
</evidence>
<proteinExistence type="predicted"/>
<keyword evidence="2" id="KW-0472">Membrane</keyword>
<feature type="region of interest" description="Disordered" evidence="1">
    <location>
        <begin position="1"/>
        <end position="94"/>
    </location>
</feature>
<feature type="transmembrane region" description="Helical" evidence="2">
    <location>
        <begin position="96"/>
        <end position="119"/>
    </location>
</feature>
<feature type="compositionally biased region" description="Low complexity" evidence="1">
    <location>
        <begin position="1"/>
        <end position="13"/>
    </location>
</feature>
<keyword evidence="2" id="KW-0812">Transmembrane</keyword>
<feature type="compositionally biased region" description="Pro residues" evidence="1">
    <location>
        <begin position="73"/>
        <end position="91"/>
    </location>
</feature>
<evidence type="ECO:0000313" key="4">
    <source>
        <dbReference type="Proteomes" id="UP000237846"/>
    </source>
</evidence>
<sequence>MSNGGYPDPNSGYPSGGYPGGGYPPPGDPSGGYPSGGYPSGHPSGGYPSGDPSGGYPGHAAPSGGYGDMGGGYPPPGGGGFGPPPPPPPPKSNTGMIVGITAGVLVLGIVAIVAAVILLRDDSPEPGPDPGPVAQSSNPPSDPSEPPPSEEPEPEESTPESGGGGGGGDMAFGEDYGGSWSGSIQSSRDDYTDYAATAAWIEVEAGGTTAELSIGSASGLPGSAECTWSLTTYQYNPEPTSADTNDSGYYMNASLTQGDNCPDWEIVVLERIGTLNVYAGPSGEDIPPLVAASPQ</sequence>
<evidence type="ECO:0000256" key="2">
    <source>
        <dbReference type="SAM" id="Phobius"/>
    </source>
</evidence>
<dbReference type="Proteomes" id="UP000237846">
    <property type="component" value="Unassembled WGS sequence"/>
</dbReference>
<dbReference type="EMBL" id="PVZC01000001">
    <property type="protein sequence ID" value="PRY01503.1"/>
    <property type="molecule type" value="Genomic_DNA"/>
</dbReference>
<feature type="compositionally biased region" description="Gly residues" evidence="1">
    <location>
        <begin position="29"/>
        <end position="57"/>
    </location>
</feature>